<dbReference type="GO" id="GO:0044423">
    <property type="term" value="C:virion component"/>
    <property type="evidence" value="ECO:0007669"/>
    <property type="project" value="UniProtKB-KW"/>
</dbReference>
<dbReference type="InterPro" id="IPR005563">
    <property type="entry name" value="A_protein"/>
</dbReference>
<sequence length="428" mass="47855">MVAPVTGPIVTTQEIPGGDYPMIQIYNKYKQKRPYKGQPLPYLNQRLQGKRWVDPEVAQWPQYTSPGNWNPWWVYAVSPDWYSGLGSLQSVMDYAIARARAKFIGKLGESAALGTTLAERKQSMDMIAARGLQVLDFCRKLRSGNIPGASKALGVSVGAPSRPKKGRDVLYDLYNPRTGKATNLRIRRGSNSFANNFLEFHFGWSPLLGDIYSAAQVLSSPIPRTRIVGTGRREGDAYFLANQFAGINWLEAKHNCKVVVRVQAEVSVSNPNLRLASQLGLINPAALAWELVPFSFVVDWFVNVSDFLNQFTELAGLDIVNPQWTYNWDDTCQTRMYNTQRFFLGGVHPQGDEWRCDSTAHSTRRQLGIPSVKLGMRAPWSLSPIRGITAISLLIQQGLGLSPSGGTAKKPTFKFSTSYRKVDWSMRQ</sequence>
<comment type="similarity">
    <text evidence="7">Belongs to the Leviviricetes maturation protein family.</text>
</comment>
<proteinExistence type="inferred from homology"/>
<evidence type="ECO:0000256" key="2">
    <source>
        <dbReference type="ARBA" id="ARBA00022581"/>
    </source>
</evidence>
<keyword evidence="4" id="KW-0946">Virion</keyword>
<name>A0A514D070_9VIRU</name>
<keyword evidence="2" id="KW-0945">Host-virus interaction</keyword>
<comment type="subcellular location">
    <subcellularLocation>
        <location evidence="1">Virion</location>
    </subcellularLocation>
</comment>
<keyword evidence="5" id="KW-1175">Viral attachment to host cell pilus</keyword>
<evidence type="ECO:0000256" key="1">
    <source>
        <dbReference type="ARBA" id="ARBA00004328"/>
    </source>
</evidence>
<organism evidence="8">
    <name type="scientific">Leviviridae sp</name>
    <dbReference type="NCBI Taxonomy" id="2027243"/>
    <lineage>
        <taxon>Viruses</taxon>
        <taxon>Riboviria</taxon>
        <taxon>Orthornavirae</taxon>
        <taxon>Lenarviricota</taxon>
        <taxon>Leviviricetes</taxon>
        <taxon>Norzivirales</taxon>
        <taxon>Fiersviridae</taxon>
    </lineage>
</organism>
<evidence type="ECO:0000256" key="6">
    <source>
        <dbReference type="ARBA" id="ARBA00023296"/>
    </source>
</evidence>
<evidence type="ECO:0000256" key="4">
    <source>
        <dbReference type="ARBA" id="ARBA00022844"/>
    </source>
</evidence>
<evidence type="ECO:0000256" key="3">
    <source>
        <dbReference type="ARBA" id="ARBA00022804"/>
    </source>
</evidence>
<dbReference type="GO" id="GO:0039666">
    <property type="term" value="P:virion attachment to host cell pilus"/>
    <property type="evidence" value="ECO:0007669"/>
    <property type="project" value="UniProtKB-KW"/>
</dbReference>
<accession>A0A514D070</accession>
<reference evidence="8" key="1">
    <citation type="submission" date="2019-05" db="EMBL/GenBank/DDBJ databases">
        <title>Metatranscriptomic reconstruction reveals RNA viruses with the potential to shape carbon cycling in soil.</title>
        <authorList>
            <person name="Starr E.P."/>
            <person name="Nuccio E."/>
            <person name="Pett-Ridge J."/>
            <person name="Banfield J.F."/>
            <person name="Firestone M.K."/>
        </authorList>
    </citation>
    <scope>NUCLEOTIDE SEQUENCE</scope>
    <source>
        <strain evidence="8">H2_Rhizo_31_scaffold_550</strain>
    </source>
</reference>
<gene>
    <name evidence="8" type="ORF">H2Rhizo31550_000001</name>
</gene>
<evidence type="ECO:0008006" key="9">
    <source>
        <dbReference type="Google" id="ProtNLM"/>
    </source>
</evidence>
<protein>
    <recommendedName>
        <fullName evidence="9">Maturation</fullName>
    </recommendedName>
</protein>
<keyword evidence="3" id="KW-1161">Viral attachment to host cell</keyword>
<dbReference type="EMBL" id="MN033097">
    <property type="protein sequence ID" value="QDH87014.1"/>
    <property type="molecule type" value="Genomic_RNA"/>
</dbReference>
<evidence type="ECO:0000256" key="7">
    <source>
        <dbReference type="ARBA" id="ARBA00035110"/>
    </source>
</evidence>
<keyword evidence="6" id="KW-1160">Virus entry into host cell</keyword>
<evidence type="ECO:0000256" key="5">
    <source>
        <dbReference type="ARBA" id="ARBA00023104"/>
    </source>
</evidence>
<evidence type="ECO:0000313" key="8">
    <source>
        <dbReference type="EMBL" id="QDH87014.1"/>
    </source>
</evidence>
<dbReference type="Pfam" id="PF03863">
    <property type="entry name" value="Phage_mat-A"/>
    <property type="match status" value="1"/>
</dbReference>